<dbReference type="SUPFAM" id="SSF52402">
    <property type="entry name" value="Adenine nucleotide alpha hydrolases-like"/>
    <property type="match status" value="2"/>
</dbReference>
<protein>
    <submittedName>
        <fullName evidence="3">Universal stress protein</fullName>
    </submittedName>
</protein>
<keyword evidence="4" id="KW-1185">Reference proteome</keyword>
<dbReference type="PRINTS" id="PR01438">
    <property type="entry name" value="UNVRSLSTRESS"/>
</dbReference>
<evidence type="ECO:0000259" key="2">
    <source>
        <dbReference type="Pfam" id="PF00582"/>
    </source>
</evidence>
<organism evidence="3 4">
    <name type="scientific">Methylobacterium komagatae</name>
    <dbReference type="NCBI Taxonomy" id="374425"/>
    <lineage>
        <taxon>Bacteria</taxon>
        <taxon>Pseudomonadati</taxon>
        <taxon>Pseudomonadota</taxon>
        <taxon>Alphaproteobacteria</taxon>
        <taxon>Hyphomicrobiales</taxon>
        <taxon>Methylobacteriaceae</taxon>
        <taxon>Methylobacterium</taxon>
    </lineage>
</organism>
<evidence type="ECO:0000313" key="4">
    <source>
        <dbReference type="Proteomes" id="UP001596292"/>
    </source>
</evidence>
<evidence type="ECO:0000256" key="1">
    <source>
        <dbReference type="ARBA" id="ARBA00008791"/>
    </source>
</evidence>
<comment type="similarity">
    <text evidence="1">Belongs to the universal stress protein A family.</text>
</comment>
<feature type="domain" description="UspA" evidence="2">
    <location>
        <begin position="217"/>
        <end position="268"/>
    </location>
</feature>
<dbReference type="RefSeq" id="WP_378971287.1">
    <property type="nucleotide sequence ID" value="NZ_JBHSWN010000001.1"/>
</dbReference>
<reference evidence="4" key="1">
    <citation type="journal article" date="2019" name="Int. J. Syst. Evol. Microbiol.">
        <title>The Global Catalogue of Microorganisms (GCM) 10K type strain sequencing project: providing services to taxonomists for standard genome sequencing and annotation.</title>
        <authorList>
            <consortium name="The Broad Institute Genomics Platform"/>
            <consortium name="The Broad Institute Genome Sequencing Center for Infectious Disease"/>
            <person name="Wu L."/>
            <person name="Ma J."/>
        </authorList>
    </citation>
    <scope>NUCLEOTIDE SEQUENCE [LARGE SCALE GENOMIC DNA]</scope>
    <source>
        <strain evidence="4">CCUG 48316</strain>
    </source>
</reference>
<feature type="domain" description="UspA" evidence="2">
    <location>
        <begin position="6"/>
        <end position="142"/>
    </location>
</feature>
<dbReference type="EMBL" id="JBHSWN010000001">
    <property type="protein sequence ID" value="MFC6790938.1"/>
    <property type="molecule type" value="Genomic_DNA"/>
</dbReference>
<sequence>MSIASITVALDTGETAARRVRLAADLAQRFEATLTGVAARKLPIPGPTADIVVAQASYDEEQNRLADELAQAEDLFRTNAGTAIRTHWRQAEAGSEAFLVRQARATDLIVIGRDAPNAGRHSLEPDPGTVLMEAGRPVLVVPTGIERLDAARIVIAWKDSVEARRAVTAALPLIGRADKVFVAAAGSEARFEGADEVSEHLARHGAHVTTNLLGAPAGEIADAILRFARREEADLIVLGAYGHSRFREWFFGGATRDMLRLSPIPCLMSH</sequence>
<proteinExistence type="inferred from homology"/>
<dbReference type="InterPro" id="IPR006015">
    <property type="entry name" value="Universal_stress_UspA"/>
</dbReference>
<dbReference type="Pfam" id="PF00582">
    <property type="entry name" value="Usp"/>
    <property type="match status" value="2"/>
</dbReference>
<dbReference type="PANTHER" id="PTHR46268:SF15">
    <property type="entry name" value="UNIVERSAL STRESS PROTEIN HP_0031"/>
    <property type="match status" value="1"/>
</dbReference>
<dbReference type="InterPro" id="IPR006016">
    <property type="entry name" value="UspA"/>
</dbReference>
<dbReference type="Gene3D" id="3.40.50.12370">
    <property type="match status" value="1"/>
</dbReference>
<name>A0ABW2BKJ3_9HYPH</name>
<comment type="caution">
    <text evidence="3">The sequence shown here is derived from an EMBL/GenBank/DDBJ whole genome shotgun (WGS) entry which is preliminary data.</text>
</comment>
<evidence type="ECO:0000313" key="3">
    <source>
        <dbReference type="EMBL" id="MFC6790938.1"/>
    </source>
</evidence>
<dbReference type="CDD" id="cd00293">
    <property type="entry name" value="USP-like"/>
    <property type="match status" value="1"/>
</dbReference>
<dbReference type="Proteomes" id="UP001596292">
    <property type="component" value="Unassembled WGS sequence"/>
</dbReference>
<dbReference type="PANTHER" id="PTHR46268">
    <property type="entry name" value="STRESS RESPONSE PROTEIN NHAX"/>
    <property type="match status" value="1"/>
</dbReference>
<gene>
    <name evidence="3" type="ORF">ACFQE0_15740</name>
</gene>
<accession>A0ABW2BKJ3</accession>